<keyword evidence="4" id="KW-0804">Transcription</keyword>
<dbReference type="GO" id="GO:0005634">
    <property type="term" value="C:nucleus"/>
    <property type="evidence" value="ECO:0007669"/>
    <property type="project" value="UniProtKB-SubCell"/>
</dbReference>
<evidence type="ECO:0000256" key="1">
    <source>
        <dbReference type="ARBA" id="ARBA00004123"/>
    </source>
</evidence>
<comment type="caution">
    <text evidence="8">The sequence shown here is derived from an EMBL/GenBank/DDBJ whole genome shotgun (WGS) entry which is preliminary data.</text>
</comment>
<comment type="subcellular location">
    <subcellularLocation>
        <location evidence="1">Nucleus</location>
    </subcellularLocation>
</comment>
<evidence type="ECO:0000256" key="4">
    <source>
        <dbReference type="ARBA" id="ARBA00023163"/>
    </source>
</evidence>
<evidence type="ECO:0000313" key="9">
    <source>
        <dbReference type="Proteomes" id="UP000467841"/>
    </source>
</evidence>
<dbReference type="Proteomes" id="UP000467841">
    <property type="component" value="Unassembled WGS sequence"/>
</dbReference>
<sequence length="269" mass="30545">MAYEGARKIRLEENQKRFQELGITQISKSLTQISTKTPQKRIHRAIETTLSATEPRRSSRVRTNIPSYRDDVTVEIGRALSLRKSRHNSSWASYIARPLDECKFASYEEKVGAHNAAEEFQIRLGSPHPSFVKSMVRSHVYSCFWLGLPSRFCVAHLPEQTVEIVLEDEKGEEYEAVYIGARSGLSGGWKRFALDHKLDDGDALLFLLIEPLRFKIYVFRGAEHANLTTAGKKGRARPRGEDVEESVYEEGSSGSTKRSSARLTRKRRA</sequence>
<dbReference type="PROSITE" id="PS50863">
    <property type="entry name" value="B3"/>
    <property type="match status" value="1"/>
</dbReference>
<name>A0A6D2IT88_9BRAS</name>
<dbReference type="SUPFAM" id="SSF101936">
    <property type="entry name" value="DNA-binding pseudobarrel domain"/>
    <property type="match status" value="1"/>
</dbReference>
<organism evidence="8 9">
    <name type="scientific">Microthlaspi erraticum</name>
    <dbReference type="NCBI Taxonomy" id="1685480"/>
    <lineage>
        <taxon>Eukaryota</taxon>
        <taxon>Viridiplantae</taxon>
        <taxon>Streptophyta</taxon>
        <taxon>Embryophyta</taxon>
        <taxon>Tracheophyta</taxon>
        <taxon>Spermatophyta</taxon>
        <taxon>Magnoliopsida</taxon>
        <taxon>eudicotyledons</taxon>
        <taxon>Gunneridae</taxon>
        <taxon>Pentapetalae</taxon>
        <taxon>rosids</taxon>
        <taxon>malvids</taxon>
        <taxon>Brassicales</taxon>
        <taxon>Brassicaceae</taxon>
        <taxon>Coluteocarpeae</taxon>
        <taxon>Microthlaspi</taxon>
    </lineage>
</organism>
<dbReference type="PANTHER" id="PTHR31391:SF3">
    <property type="entry name" value="B3 DOMAIN-CONTAINING PROTEIN OS05G0481400"/>
    <property type="match status" value="1"/>
</dbReference>
<dbReference type="EMBL" id="CACVBM020001118">
    <property type="protein sequence ID" value="CAA7032347.1"/>
    <property type="molecule type" value="Genomic_DNA"/>
</dbReference>
<keyword evidence="5" id="KW-0539">Nucleus</keyword>
<dbReference type="Gene3D" id="2.40.330.10">
    <property type="entry name" value="DNA-binding pseudobarrel domain"/>
    <property type="match status" value="1"/>
</dbReference>
<dbReference type="CDD" id="cd10017">
    <property type="entry name" value="B3_DNA"/>
    <property type="match status" value="1"/>
</dbReference>
<dbReference type="GO" id="GO:0003677">
    <property type="term" value="F:DNA binding"/>
    <property type="evidence" value="ECO:0007669"/>
    <property type="project" value="UniProtKB-KW"/>
</dbReference>
<dbReference type="AlphaFoldDB" id="A0A6D2IT88"/>
<gene>
    <name evidence="8" type="ORF">MERR_LOCUS19582</name>
</gene>
<evidence type="ECO:0000313" key="8">
    <source>
        <dbReference type="EMBL" id="CAA7032347.1"/>
    </source>
</evidence>
<dbReference type="SMART" id="SM01019">
    <property type="entry name" value="B3"/>
    <property type="match status" value="1"/>
</dbReference>
<keyword evidence="2" id="KW-0805">Transcription regulation</keyword>
<evidence type="ECO:0000256" key="5">
    <source>
        <dbReference type="ARBA" id="ARBA00023242"/>
    </source>
</evidence>
<dbReference type="Pfam" id="PF02362">
    <property type="entry name" value="B3"/>
    <property type="match status" value="1"/>
</dbReference>
<dbReference type="PANTHER" id="PTHR31391">
    <property type="entry name" value="B3 DOMAIN-CONTAINING PROTEIN OS11G0197600-RELATED"/>
    <property type="match status" value="1"/>
</dbReference>
<protein>
    <recommendedName>
        <fullName evidence="7">TF-B3 domain-containing protein</fullName>
    </recommendedName>
</protein>
<keyword evidence="3" id="KW-0238">DNA-binding</keyword>
<evidence type="ECO:0000259" key="7">
    <source>
        <dbReference type="PROSITE" id="PS50863"/>
    </source>
</evidence>
<dbReference type="InterPro" id="IPR015300">
    <property type="entry name" value="DNA-bd_pseudobarrel_sf"/>
</dbReference>
<keyword evidence="9" id="KW-1185">Reference proteome</keyword>
<proteinExistence type="predicted"/>
<dbReference type="OrthoDB" id="1909330at2759"/>
<feature type="region of interest" description="Disordered" evidence="6">
    <location>
        <begin position="229"/>
        <end position="269"/>
    </location>
</feature>
<dbReference type="InterPro" id="IPR003340">
    <property type="entry name" value="B3_DNA-bd"/>
</dbReference>
<reference evidence="8" key="1">
    <citation type="submission" date="2020-01" db="EMBL/GenBank/DDBJ databases">
        <authorList>
            <person name="Mishra B."/>
        </authorList>
    </citation>
    <scope>NUCLEOTIDE SEQUENCE [LARGE SCALE GENOMIC DNA]</scope>
</reference>
<evidence type="ECO:0000256" key="3">
    <source>
        <dbReference type="ARBA" id="ARBA00023125"/>
    </source>
</evidence>
<feature type="domain" description="TF-B3" evidence="7">
    <location>
        <begin position="131"/>
        <end position="222"/>
    </location>
</feature>
<feature type="compositionally biased region" description="Basic residues" evidence="6">
    <location>
        <begin position="259"/>
        <end position="269"/>
    </location>
</feature>
<accession>A0A6D2IT88</accession>
<evidence type="ECO:0000256" key="2">
    <source>
        <dbReference type="ARBA" id="ARBA00023015"/>
    </source>
</evidence>
<evidence type="ECO:0000256" key="6">
    <source>
        <dbReference type="SAM" id="MobiDB-lite"/>
    </source>
</evidence>
<dbReference type="InterPro" id="IPR044837">
    <property type="entry name" value="REM16-like"/>
</dbReference>